<reference evidence="2 3" key="1">
    <citation type="submission" date="2022-11" db="EMBL/GenBank/DDBJ databases">
        <title>Spartinivicinus poritis sp. nov., isolated from scleractinian coral Porites lutea.</title>
        <authorList>
            <person name="Zhang G."/>
            <person name="Cai L."/>
            <person name="Wei Q."/>
        </authorList>
    </citation>
    <scope>NUCLEOTIDE SEQUENCE [LARGE SCALE GENOMIC DNA]</scope>
    <source>
        <strain evidence="2 3">A2-2</strain>
    </source>
</reference>
<keyword evidence="2" id="KW-0238">DNA-binding</keyword>
<evidence type="ECO:0000313" key="2">
    <source>
        <dbReference type="EMBL" id="MDE1465259.1"/>
    </source>
</evidence>
<dbReference type="RefSeq" id="WP_274691569.1">
    <property type="nucleotide sequence ID" value="NZ_JAPMOU010000057.1"/>
</dbReference>
<gene>
    <name evidence="2" type="ORF">ORQ98_25165</name>
</gene>
<evidence type="ECO:0000313" key="3">
    <source>
        <dbReference type="Proteomes" id="UP001528823"/>
    </source>
</evidence>
<evidence type="ECO:0000259" key="1">
    <source>
        <dbReference type="Pfam" id="PF09836"/>
    </source>
</evidence>
<protein>
    <submittedName>
        <fullName evidence="2">DNA-binding domain-containing protein</fullName>
    </submittedName>
</protein>
<organism evidence="2 3">
    <name type="scientific">Spartinivicinus poritis</name>
    <dbReference type="NCBI Taxonomy" id="2994640"/>
    <lineage>
        <taxon>Bacteria</taxon>
        <taxon>Pseudomonadati</taxon>
        <taxon>Pseudomonadota</taxon>
        <taxon>Gammaproteobacteria</taxon>
        <taxon>Oceanospirillales</taxon>
        <taxon>Zooshikellaceae</taxon>
        <taxon>Spartinivicinus</taxon>
    </lineage>
</organism>
<dbReference type="Gene3D" id="1.10.150.690">
    <property type="entry name" value="DUF2063"/>
    <property type="match status" value="1"/>
</dbReference>
<comment type="caution">
    <text evidence="2">The sequence shown here is derived from an EMBL/GenBank/DDBJ whole genome shotgun (WGS) entry which is preliminary data.</text>
</comment>
<dbReference type="GO" id="GO:0003677">
    <property type="term" value="F:DNA binding"/>
    <property type="evidence" value="ECO:0007669"/>
    <property type="project" value="UniProtKB-KW"/>
</dbReference>
<dbReference type="Pfam" id="PF09836">
    <property type="entry name" value="DUF2063"/>
    <property type="match status" value="1"/>
</dbReference>
<dbReference type="InterPro" id="IPR018640">
    <property type="entry name" value="DUF2063"/>
</dbReference>
<dbReference type="Proteomes" id="UP001528823">
    <property type="component" value="Unassembled WGS sequence"/>
</dbReference>
<keyword evidence="3" id="KW-1185">Reference proteome</keyword>
<sequence length="249" mass="28535">MLANLQKEFLAFLQGKPSEVKHLVTTETPGLAIYKNAYSQRLKEALDTDFPCLGKLLGDDLYNQLIADYIKQMSSTDPSLRWFGSNMQCFLKHHPLFSKQPIVVELANWEWQLRAAFDAASSEVIAIEQLATIAPDQWSAIQLKLVPSLQVLQYQTNVVNIWQSLEADHTPPAVVQNTCYWLIWRKELVTQFRSVFKDEWQIIQLIIEGVTFAEVCEQLCQWHSPEQAPQRAAQIIQQLTNDQVVMSVC</sequence>
<feature type="domain" description="Putative DNA-binding" evidence="1">
    <location>
        <begin position="5"/>
        <end position="91"/>
    </location>
</feature>
<name>A0ABT5UFV4_9GAMM</name>
<proteinExistence type="predicted"/>
<dbReference type="InterPro" id="IPR044922">
    <property type="entry name" value="DUF2063_N_sf"/>
</dbReference>
<dbReference type="EMBL" id="JAPMOU010000057">
    <property type="protein sequence ID" value="MDE1465259.1"/>
    <property type="molecule type" value="Genomic_DNA"/>
</dbReference>
<accession>A0ABT5UFV4</accession>